<accession>A0A6C0AX16</accession>
<dbReference type="EMBL" id="MN738778">
    <property type="protein sequence ID" value="QHS84288.1"/>
    <property type="molecule type" value="Genomic_DNA"/>
</dbReference>
<name>A0A6C0AX16_9ZZZZ</name>
<protein>
    <submittedName>
        <fullName evidence="1">Uncharacterized protein</fullName>
    </submittedName>
</protein>
<dbReference type="Gene3D" id="3.30.40.10">
    <property type="entry name" value="Zinc/RING finger domain, C3HC4 (zinc finger)"/>
    <property type="match status" value="1"/>
</dbReference>
<dbReference type="InterPro" id="IPR013083">
    <property type="entry name" value="Znf_RING/FYVE/PHD"/>
</dbReference>
<dbReference type="AlphaFoldDB" id="A0A6C0AX16"/>
<proteinExistence type="predicted"/>
<reference evidence="1" key="1">
    <citation type="journal article" date="2020" name="Nature">
        <title>Giant virus diversity and host interactions through global metagenomics.</title>
        <authorList>
            <person name="Schulz F."/>
            <person name="Roux S."/>
            <person name="Paez-Espino D."/>
            <person name="Jungbluth S."/>
            <person name="Walsh D.A."/>
            <person name="Denef V.J."/>
            <person name="McMahon K.D."/>
            <person name="Konstantinidis K.T."/>
            <person name="Eloe-Fadrosh E.A."/>
            <person name="Kyrpides N.C."/>
            <person name="Woyke T."/>
        </authorList>
    </citation>
    <scope>NUCLEOTIDE SEQUENCE</scope>
    <source>
        <strain evidence="1">GVMAG-S-ERX555965-48</strain>
    </source>
</reference>
<organism evidence="1">
    <name type="scientific">viral metagenome</name>
    <dbReference type="NCBI Taxonomy" id="1070528"/>
    <lineage>
        <taxon>unclassified sequences</taxon>
        <taxon>metagenomes</taxon>
        <taxon>organismal metagenomes</taxon>
    </lineage>
</organism>
<sequence length="185" mass="21442">MKNIVDWKKEFYDELNSDNINDNLNDNICLITKSELTLDSIKLPCNHSFNYLPLYNEICNQKNSKKRNLETQVLSLNQIKCPYCRTKFNNLLPYIDMPDVAKVRGVNSPLKYSMFLSKCKYIIKSGKNKGQLCNKDCNFNYCSRHKTIVEKKKGGCKHILLKGKNKGNMCMRTIKENGLCSIHCK</sequence>
<evidence type="ECO:0000313" key="1">
    <source>
        <dbReference type="EMBL" id="QHS84288.1"/>
    </source>
</evidence>